<proteinExistence type="inferred from homology"/>
<dbReference type="Proteomes" id="UP000218831">
    <property type="component" value="Unassembled WGS sequence"/>
</dbReference>
<dbReference type="RefSeq" id="WP_095604956.1">
    <property type="nucleotide sequence ID" value="NZ_NSKE01000001.1"/>
</dbReference>
<keyword evidence="2 4" id="KW-0378">Hydrolase</keyword>
<comment type="similarity">
    <text evidence="4">Belongs to the Maf family. YhdE subfamily.</text>
</comment>
<comment type="caution">
    <text evidence="4">Lacks conserved residue(s) required for the propagation of feature annotation.</text>
</comment>
<dbReference type="CDD" id="cd00555">
    <property type="entry name" value="Maf"/>
    <property type="match status" value="1"/>
</dbReference>
<dbReference type="PANTHER" id="PTHR43213">
    <property type="entry name" value="BIFUNCTIONAL DTTP/UTP PYROPHOSPHATASE/METHYLTRANSFERASE PROTEIN-RELATED"/>
    <property type="match status" value="1"/>
</dbReference>
<organism evidence="5 6">
    <name type="scientific">Fodinibius salipaludis</name>
    <dbReference type="NCBI Taxonomy" id="2032627"/>
    <lineage>
        <taxon>Bacteria</taxon>
        <taxon>Pseudomonadati</taxon>
        <taxon>Balneolota</taxon>
        <taxon>Balneolia</taxon>
        <taxon>Balneolales</taxon>
        <taxon>Balneolaceae</taxon>
        <taxon>Fodinibius</taxon>
    </lineage>
</organism>
<comment type="subcellular location">
    <subcellularLocation>
        <location evidence="4">Cytoplasm</location>
    </subcellularLocation>
</comment>
<keyword evidence="3 4" id="KW-0546">Nucleotide metabolism</keyword>
<dbReference type="InterPro" id="IPR003697">
    <property type="entry name" value="Maf-like"/>
</dbReference>
<feature type="site" description="Important for substrate specificity" evidence="4">
    <location>
        <position position="70"/>
    </location>
</feature>
<feature type="site" description="Important for substrate specificity" evidence="4">
    <location>
        <position position="12"/>
    </location>
</feature>
<dbReference type="GO" id="GO:0036218">
    <property type="term" value="F:dTTP diphosphatase activity"/>
    <property type="evidence" value="ECO:0007669"/>
    <property type="project" value="RHEA"/>
</dbReference>
<dbReference type="SUPFAM" id="SSF52972">
    <property type="entry name" value="ITPase-like"/>
    <property type="match status" value="1"/>
</dbReference>
<gene>
    <name evidence="5" type="primary">maf</name>
    <name evidence="5" type="ORF">CK503_01230</name>
</gene>
<comment type="catalytic activity">
    <reaction evidence="4">
        <text>dTTP + H2O = dTMP + diphosphate + H(+)</text>
        <dbReference type="Rhea" id="RHEA:28534"/>
        <dbReference type="ChEBI" id="CHEBI:15377"/>
        <dbReference type="ChEBI" id="CHEBI:15378"/>
        <dbReference type="ChEBI" id="CHEBI:33019"/>
        <dbReference type="ChEBI" id="CHEBI:37568"/>
        <dbReference type="ChEBI" id="CHEBI:63528"/>
        <dbReference type="EC" id="3.6.1.9"/>
    </reaction>
</comment>
<evidence type="ECO:0000256" key="3">
    <source>
        <dbReference type="ARBA" id="ARBA00023080"/>
    </source>
</evidence>
<dbReference type="GO" id="GO:0009117">
    <property type="term" value="P:nucleotide metabolic process"/>
    <property type="evidence" value="ECO:0007669"/>
    <property type="project" value="UniProtKB-KW"/>
</dbReference>
<evidence type="ECO:0000256" key="4">
    <source>
        <dbReference type="HAMAP-Rule" id="MF_00528"/>
    </source>
</evidence>
<evidence type="ECO:0000313" key="5">
    <source>
        <dbReference type="EMBL" id="PAU95711.1"/>
    </source>
</evidence>
<keyword evidence="4" id="KW-0963">Cytoplasm</keyword>
<dbReference type="HAMAP" id="MF_00528">
    <property type="entry name" value="Maf"/>
    <property type="match status" value="1"/>
</dbReference>
<dbReference type="GO" id="GO:0005737">
    <property type="term" value="C:cytoplasm"/>
    <property type="evidence" value="ECO:0007669"/>
    <property type="project" value="UniProtKB-SubCell"/>
</dbReference>
<dbReference type="PANTHER" id="PTHR43213:SF5">
    <property type="entry name" value="BIFUNCTIONAL DTTP_UTP PYROPHOSPHATASE_METHYLTRANSFERASE PROTEIN-RELATED"/>
    <property type="match status" value="1"/>
</dbReference>
<protein>
    <recommendedName>
        <fullName evidence="4">dTTP/UTP pyrophosphatase</fullName>
        <shortName evidence="4">dTTPase/UTPase</shortName>
        <ecNumber evidence="4">3.6.1.9</ecNumber>
    </recommendedName>
    <alternativeName>
        <fullName evidence="4">Nucleoside triphosphate pyrophosphatase</fullName>
    </alternativeName>
    <alternativeName>
        <fullName evidence="4">Nucleotide pyrophosphatase</fullName>
        <shortName evidence="4">Nucleotide PPase</shortName>
    </alternativeName>
</protein>
<dbReference type="PIRSF" id="PIRSF006305">
    <property type="entry name" value="Maf"/>
    <property type="match status" value="1"/>
</dbReference>
<dbReference type="NCBIfam" id="TIGR00172">
    <property type="entry name" value="maf"/>
    <property type="match status" value="1"/>
</dbReference>
<dbReference type="GO" id="GO:0036221">
    <property type="term" value="F:UTP diphosphatase activity"/>
    <property type="evidence" value="ECO:0007669"/>
    <property type="project" value="RHEA"/>
</dbReference>
<comment type="cofactor">
    <cofactor evidence="1 4">
        <name>a divalent metal cation</name>
        <dbReference type="ChEBI" id="CHEBI:60240"/>
    </cofactor>
</comment>
<dbReference type="Gene3D" id="3.90.950.10">
    <property type="match status" value="1"/>
</dbReference>
<feature type="site" description="Important for substrate specificity" evidence="4">
    <location>
        <position position="158"/>
    </location>
</feature>
<dbReference type="AlphaFoldDB" id="A0A2A2GDV4"/>
<accession>A0A2A2GDV4</accession>
<feature type="active site" description="Proton acceptor" evidence="4">
    <location>
        <position position="69"/>
    </location>
</feature>
<dbReference type="Pfam" id="PF02545">
    <property type="entry name" value="Maf"/>
    <property type="match status" value="1"/>
</dbReference>
<comment type="catalytic activity">
    <reaction evidence="4">
        <text>UTP + H2O = UMP + diphosphate + H(+)</text>
        <dbReference type="Rhea" id="RHEA:29395"/>
        <dbReference type="ChEBI" id="CHEBI:15377"/>
        <dbReference type="ChEBI" id="CHEBI:15378"/>
        <dbReference type="ChEBI" id="CHEBI:33019"/>
        <dbReference type="ChEBI" id="CHEBI:46398"/>
        <dbReference type="ChEBI" id="CHEBI:57865"/>
        <dbReference type="EC" id="3.6.1.9"/>
    </reaction>
</comment>
<reference evidence="5 6" key="1">
    <citation type="submission" date="2017-08" db="EMBL/GenBank/DDBJ databases">
        <title>Aliifodinibius alkalisoli sp. nov., isolated from saline alkaline soil.</title>
        <authorList>
            <person name="Liu D."/>
            <person name="Zhang G."/>
        </authorList>
    </citation>
    <scope>NUCLEOTIDE SEQUENCE [LARGE SCALE GENOMIC DNA]</scope>
    <source>
        <strain evidence="5 6">WN023</strain>
    </source>
</reference>
<name>A0A2A2GDV4_9BACT</name>
<evidence type="ECO:0000256" key="2">
    <source>
        <dbReference type="ARBA" id="ARBA00022801"/>
    </source>
</evidence>
<dbReference type="InterPro" id="IPR029001">
    <property type="entry name" value="ITPase-like_fam"/>
</dbReference>
<dbReference type="OrthoDB" id="9807767at2"/>
<comment type="function">
    <text evidence="4">Nucleoside triphosphate pyrophosphatase that hydrolyzes dTTP and UTP. May have a dual role in cell division arrest and in preventing the incorporation of modified nucleotides into cellular nucleic acids.</text>
</comment>
<evidence type="ECO:0000313" key="6">
    <source>
        <dbReference type="Proteomes" id="UP000218831"/>
    </source>
</evidence>
<comment type="caution">
    <text evidence="5">The sequence shown here is derived from an EMBL/GenBank/DDBJ whole genome shotgun (WGS) entry which is preliminary data.</text>
</comment>
<evidence type="ECO:0000256" key="1">
    <source>
        <dbReference type="ARBA" id="ARBA00001968"/>
    </source>
</evidence>
<keyword evidence="6" id="KW-1185">Reference proteome</keyword>
<dbReference type="EMBL" id="NSKE01000001">
    <property type="protein sequence ID" value="PAU95711.1"/>
    <property type="molecule type" value="Genomic_DNA"/>
</dbReference>
<sequence>METIILASGSPRRKELLQKIGITFKVHASKVNEDYESHWSPNQIAETLAERKARDIAPKYGNALIIGADTIVTHNGKILEKPATPSEANTMLRQLSGHSHKVLTGVSLLKTDASNNITDHRTFVETTNVIFGELNPTLVNAYVATTNPMDKAGAYGIQDPHGTLFVEAIEGDYYNVVGFPLHRFYNILTSFAPKLLSQQNLYQYSDDS</sequence>
<dbReference type="EC" id="3.6.1.9" evidence="4"/>